<dbReference type="Gene3D" id="3.40.50.850">
    <property type="entry name" value="Isochorismatase-like"/>
    <property type="match status" value="1"/>
</dbReference>
<dbReference type="FunFam" id="3.40.50.850:FF:000006">
    <property type="entry name" value="Bifunctional pyrazinamidase/nicotinamidase"/>
    <property type="match status" value="1"/>
</dbReference>
<name>A0A158JAC9_9BURK</name>
<keyword evidence="3" id="KW-0479">Metal-binding</keyword>
<dbReference type="CDD" id="cd01011">
    <property type="entry name" value="nicotinamidase"/>
    <property type="match status" value="1"/>
</dbReference>
<dbReference type="InterPro" id="IPR052347">
    <property type="entry name" value="Isochorismatase_Nicotinamidase"/>
</dbReference>
<evidence type="ECO:0000256" key="3">
    <source>
        <dbReference type="ARBA" id="ARBA00022723"/>
    </source>
</evidence>
<organism evidence="10 11">
    <name type="scientific">Caballeronia choica</name>
    <dbReference type="NCBI Taxonomy" id="326476"/>
    <lineage>
        <taxon>Bacteria</taxon>
        <taxon>Pseudomonadati</taxon>
        <taxon>Pseudomonadota</taxon>
        <taxon>Betaproteobacteria</taxon>
        <taxon>Burkholderiales</taxon>
        <taxon>Burkholderiaceae</taxon>
        <taxon>Caballeronia</taxon>
    </lineage>
</organism>
<dbReference type="PANTHER" id="PTHR11080">
    <property type="entry name" value="PYRAZINAMIDASE/NICOTINAMIDASE"/>
    <property type="match status" value="1"/>
</dbReference>
<evidence type="ECO:0000313" key="11">
    <source>
        <dbReference type="Proteomes" id="UP000054770"/>
    </source>
</evidence>
<comment type="pathway">
    <text evidence="5">Cofactor biosynthesis; nicotinate biosynthesis; nicotinate from nicotinamide: step 1/1.</text>
</comment>
<dbReference type="NCBIfam" id="NF008623">
    <property type="entry name" value="PRK11609.1"/>
    <property type="match status" value="1"/>
</dbReference>
<dbReference type="GO" id="GO:0008936">
    <property type="term" value="F:nicotinamidase activity"/>
    <property type="evidence" value="ECO:0007669"/>
    <property type="project" value="UniProtKB-EC"/>
</dbReference>
<dbReference type="PANTHER" id="PTHR11080:SF2">
    <property type="entry name" value="LD05707P"/>
    <property type="match status" value="1"/>
</dbReference>
<gene>
    <name evidence="10" type="ORF">AWB68_03649</name>
</gene>
<evidence type="ECO:0000313" key="10">
    <source>
        <dbReference type="EMBL" id="SAL65788.1"/>
    </source>
</evidence>
<evidence type="ECO:0000256" key="7">
    <source>
        <dbReference type="ARBA" id="ARBA00043224"/>
    </source>
</evidence>
<dbReference type="OrthoDB" id="9791276at2"/>
<dbReference type="EMBL" id="FCON02000038">
    <property type="protein sequence ID" value="SAL65788.1"/>
    <property type="molecule type" value="Genomic_DNA"/>
</dbReference>
<dbReference type="Proteomes" id="UP000054770">
    <property type="component" value="Unassembled WGS sequence"/>
</dbReference>
<dbReference type="GO" id="GO:0019363">
    <property type="term" value="P:pyridine nucleotide biosynthetic process"/>
    <property type="evidence" value="ECO:0007669"/>
    <property type="project" value="UniProtKB-KW"/>
</dbReference>
<dbReference type="AlphaFoldDB" id="A0A158JAC9"/>
<proteinExistence type="inferred from homology"/>
<evidence type="ECO:0000256" key="2">
    <source>
        <dbReference type="ARBA" id="ARBA00022642"/>
    </source>
</evidence>
<dbReference type="EC" id="3.5.1.19" evidence="6"/>
<keyword evidence="11" id="KW-1185">Reference proteome</keyword>
<evidence type="ECO:0000256" key="8">
    <source>
        <dbReference type="ARBA" id="ARBA00072277"/>
    </source>
</evidence>
<keyword evidence="4" id="KW-0378">Hydrolase</keyword>
<protein>
    <recommendedName>
        <fullName evidence="8">Nicotinamidase</fullName>
        <ecNumber evidence="6">3.5.1.19</ecNumber>
    </recommendedName>
    <alternativeName>
        <fullName evidence="7">Nicotinamide deamidase</fullName>
    </alternativeName>
</protein>
<evidence type="ECO:0000256" key="6">
    <source>
        <dbReference type="ARBA" id="ARBA00039017"/>
    </source>
</evidence>
<sequence length="212" mass="23068">MKGADEVLLAVDVQYDFMPGGALAVAHGDEIVPVVNRLSREFSHVVLTQDWHPRGHISFAANHAGRAPFETMTLPYGEQVLWPTHCVQDTEGAALHRDLDVPHARLVIRKGHHADVDSYSAFVEADRRTPTGLAGYLRDVGVTRVYLCGLATDYCVAWSALDARRAGFAVTVIEDACRAIDLGGSLAKAWQDMTAAGVERIDSNALGTRQPH</sequence>
<dbReference type="Pfam" id="PF00857">
    <property type="entry name" value="Isochorismatase"/>
    <property type="match status" value="1"/>
</dbReference>
<dbReference type="SUPFAM" id="SSF52499">
    <property type="entry name" value="Isochorismatase-like hydrolases"/>
    <property type="match status" value="1"/>
</dbReference>
<comment type="caution">
    <text evidence="10">The sequence shown here is derived from an EMBL/GenBank/DDBJ whole genome shotgun (WGS) entry which is preliminary data.</text>
</comment>
<dbReference type="InterPro" id="IPR036380">
    <property type="entry name" value="Isochorismatase-like_sf"/>
</dbReference>
<dbReference type="InterPro" id="IPR000868">
    <property type="entry name" value="Isochorismatase-like_dom"/>
</dbReference>
<keyword evidence="2" id="KW-0662">Pyridine nucleotide biosynthesis</keyword>
<evidence type="ECO:0000256" key="4">
    <source>
        <dbReference type="ARBA" id="ARBA00022801"/>
    </source>
</evidence>
<dbReference type="RefSeq" id="WP_087645782.1">
    <property type="nucleotide sequence ID" value="NZ_FCON02000038.1"/>
</dbReference>
<dbReference type="GO" id="GO:0046872">
    <property type="term" value="F:metal ion binding"/>
    <property type="evidence" value="ECO:0007669"/>
    <property type="project" value="UniProtKB-KW"/>
</dbReference>
<reference evidence="10" key="1">
    <citation type="submission" date="2016-01" db="EMBL/GenBank/DDBJ databases">
        <authorList>
            <person name="Peeters C."/>
        </authorList>
    </citation>
    <scope>NUCLEOTIDE SEQUENCE [LARGE SCALE GENOMIC DNA]</scope>
    <source>
        <strain evidence="10">LMG 22940</strain>
    </source>
</reference>
<comment type="similarity">
    <text evidence="1">Belongs to the isochorismatase family.</text>
</comment>
<evidence type="ECO:0000259" key="9">
    <source>
        <dbReference type="Pfam" id="PF00857"/>
    </source>
</evidence>
<accession>A0A158JAC9</accession>
<evidence type="ECO:0000256" key="5">
    <source>
        <dbReference type="ARBA" id="ARBA00037900"/>
    </source>
</evidence>
<evidence type="ECO:0000256" key="1">
    <source>
        <dbReference type="ARBA" id="ARBA00006336"/>
    </source>
</evidence>
<feature type="domain" description="Isochorismatase-like" evidence="9">
    <location>
        <begin position="7"/>
        <end position="203"/>
    </location>
</feature>